<comment type="caution">
    <text evidence="3">The sequence shown here is derived from an EMBL/GenBank/DDBJ whole genome shotgun (WGS) entry which is preliminary data.</text>
</comment>
<evidence type="ECO:0000259" key="2">
    <source>
        <dbReference type="Pfam" id="PF13490"/>
    </source>
</evidence>
<organism evidence="3 4">
    <name type="scientific">Marinobacter algicola DG893</name>
    <dbReference type="NCBI Taxonomy" id="443152"/>
    <lineage>
        <taxon>Bacteria</taxon>
        <taxon>Pseudomonadati</taxon>
        <taxon>Pseudomonadota</taxon>
        <taxon>Gammaproteobacteria</taxon>
        <taxon>Pseudomonadales</taxon>
        <taxon>Marinobacteraceae</taxon>
        <taxon>Marinobacter</taxon>
    </lineage>
</organism>
<dbReference type="Pfam" id="PF13490">
    <property type="entry name" value="zf-HC2"/>
    <property type="match status" value="1"/>
</dbReference>
<sequence length="246" mass="26665">MAMMCDECKNNLGSWAKAELSAAQVNRLEQHLAECESCSVASHNELAIVTAMRESQEIPPSSPGFEKQVLDVAIGRGRRSRKSLVDDGRSAPWVGGAIAAALVLGIALGFGWRSGQEPADELAQIKTDSVTDHRVTVVDESTDEHSVVKPVARNVRLAFRSREALQGVTLTVELPPHVEVSDYPGHQRLSWRVDLDKGENVVNLPLNILFSGEGELVAHLDDGQRTKTFRASLNGPSINGRPEPSS</sequence>
<accession>A6EZL3</accession>
<keyword evidence="4" id="KW-1185">Reference proteome</keyword>
<reference evidence="3 4" key="1">
    <citation type="submission" date="2007-06" db="EMBL/GenBank/DDBJ databases">
        <authorList>
            <person name="Green D."/>
            <person name="Ferriera S."/>
            <person name="Johnson J."/>
            <person name="Kravitz S."/>
            <person name="Beeson K."/>
            <person name="Sutton G."/>
            <person name="Rogers Y.-H."/>
            <person name="Friedman R."/>
            <person name="Frazier M."/>
            <person name="Venter J.C."/>
        </authorList>
    </citation>
    <scope>NUCLEOTIDE SEQUENCE [LARGE SCALE GENOMIC DNA]</scope>
    <source>
        <strain evidence="3 4">DG893</strain>
    </source>
</reference>
<evidence type="ECO:0000256" key="1">
    <source>
        <dbReference type="SAM" id="Phobius"/>
    </source>
</evidence>
<keyword evidence="1" id="KW-1133">Transmembrane helix</keyword>
<dbReference type="AlphaFoldDB" id="A6EZL3"/>
<dbReference type="RefSeq" id="WP_007153460.1">
    <property type="nucleotide sequence ID" value="NZ_ABCP01000010.1"/>
</dbReference>
<proteinExistence type="predicted"/>
<dbReference type="OrthoDB" id="5793589at2"/>
<keyword evidence="1" id="KW-0472">Membrane</keyword>
<protein>
    <recommendedName>
        <fullName evidence="2">Putative zinc-finger domain-containing protein</fullName>
    </recommendedName>
</protein>
<dbReference type="STRING" id="443152.MDG893_14018"/>
<dbReference type="eggNOG" id="COG5662">
    <property type="taxonomic scope" value="Bacteria"/>
</dbReference>
<evidence type="ECO:0000313" key="3">
    <source>
        <dbReference type="EMBL" id="EDM47982.1"/>
    </source>
</evidence>
<name>A6EZL3_9GAMM</name>
<dbReference type="Proteomes" id="UP000005856">
    <property type="component" value="Unassembled WGS sequence"/>
</dbReference>
<gene>
    <name evidence="3" type="ORF">MDG893_14018</name>
</gene>
<dbReference type="EMBL" id="ABCP01000010">
    <property type="protein sequence ID" value="EDM47982.1"/>
    <property type="molecule type" value="Genomic_DNA"/>
</dbReference>
<dbReference type="InterPro" id="IPR027383">
    <property type="entry name" value="Znf_put"/>
</dbReference>
<feature type="transmembrane region" description="Helical" evidence="1">
    <location>
        <begin position="91"/>
        <end position="112"/>
    </location>
</feature>
<keyword evidence="1" id="KW-0812">Transmembrane</keyword>
<feature type="domain" description="Putative zinc-finger" evidence="2">
    <location>
        <begin position="5"/>
        <end position="38"/>
    </location>
</feature>
<evidence type="ECO:0000313" key="4">
    <source>
        <dbReference type="Proteomes" id="UP000005856"/>
    </source>
</evidence>